<gene>
    <name evidence="3" type="ORF">L228DRAFT_265664</name>
</gene>
<dbReference type="GO" id="GO:0030907">
    <property type="term" value="C:MBF transcription complex"/>
    <property type="evidence" value="ECO:0007669"/>
    <property type="project" value="TreeGrafter"/>
</dbReference>
<evidence type="ECO:0000256" key="1">
    <source>
        <dbReference type="SAM" id="MobiDB-lite"/>
    </source>
</evidence>
<evidence type="ECO:0000259" key="2">
    <source>
        <dbReference type="PROSITE" id="PS51299"/>
    </source>
</evidence>
<feature type="domain" description="HTH APSES-type" evidence="2">
    <location>
        <begin position="192"/>
        <end position="310"/>
    </location>
</feature>
<sequence length="516" mass="57541">MVPCGDAALRLPECGASISHEKLQPTEDVAFEGSDSSRVFDAIGQCLTAIPPYAARRGGEDLKDVRKTELDEFSTTLKTFSTGHFTRALNMLSVASLLNPITSEQGCYHRSGDFLEKYNGEISAMPSRPVKKQKVAKDAAIFAKGKARGQVRYPPFEAVDEESASHHRRFQMFPMGHIAEYCRHIPYNSEKKSFLEKTGRESFEVFQYTFRVPGDDREYTVMWDYNVGLVRITPFFKCCKYSKTTPAKMLNSNPGLRDLCHSITGGALAAQGYWMPYDAAKAIAATFCYNIRHALTPVFGPDFLALCIHPDDPIFGRMVIDKSIIRKCTADAEELRVLGEARLRARQARKEDETRFIVSVDDTSRWAPRVLRPRLNKAIDVESGYGTDTDQSDRHLKSPKDLSTKFGWTVLNTAASSLKSQASICSASVWSPSSPSVSSDASSESKIDCSVQEEDRDMDSLSDGHLSAPRSAPQLERRPSTLTYSGETKAAYMLMQMYMADAALTSESFKRRRSSF</sequence>
<feature type="region of interest" description="Disordered" evidence="1">
    <location>
        <begin position="428"/>
        <end position="481"/>
    </location>
</feature>
<dbReference type="AlphaFoldDB" id="A0A165IPF4"/>
<dbReference type="PANTHER" id="PTHR43828">
    <property type="entry name" value="ASPARAGINASE"/>
    <property type="match status" value="1"/>
</dbReference>
<dbReference type="Gene3D" id="3.10.260.10">
    <property type="entry name" value="Transcription regulator HTH, APSES-type DNA-binding domain"/>
    <property type="match status" value="1"/>
</dbReference>
<reference evidence="3 4" key="1">
    <citation type="journal article" date="2016" name="Fungal Biol.">
        <title>The genome of Xylona heveae provides a window into fungal endophytism.</title>
        <authorList>
            <person name="Gazis R."/>
            <person name="Kuo A."/>
            <person name="Riley R."/>
            <person name="LaButti K."/>
            <person name="Lipzen A."/>
            <person name="Lin J."/>
            <person name="Amirebrahimi M."/>
            <person name="Hesse C.N."/>
            <person name="Spatafora J.W."/>
            <person name="Henrissat B."/>
            <person name="Hainaut M."/>
            <person name="Grigoriev I.V."/>
            <person name="Hibbett D.S."/>
        </authorList>
    </citation>
    <scope>NUCLEOTIDE SEQUENCE [LARGE SCALE GENOMIC DNA]</scope>
    <source>
        <strain evidence="3 4">TC161</strain>
    </source>
</reference>
<dbReference type="InParanoid" id="A0A165IPF4"/>
<dbReference type="InterPro" id="IPR036887">
    <property type="entry name" value="HTH_APSES_sf"/>
</dbReference>
<name>A0A165IPF4_XYLHT</name>
<dbReference type="EMBL" id="KV407455">
    <property type="protein sequence ID" value="KZF25189.1"/>
    <property type="molecule type" value="Genomic_DNA"/>
</dbReference>
<accession>A0A165IPF4</accession>
<dbReference type="InterPro" id="IPR051642">
    <property type="entry name" value="SWI6-like"/>
</dbReference>
<evidence type="ECO:0000313" key="4">
    <source>
        <dbReference type="Proteomes" id="UP000076632"/>
    </source>
</evidence>
<dbReference type="Proteomes" id="UP000076632">
    <property type="component" value="Unassembled WGS sequence"/>
</dbReference>
<organism evidence="3 4">
    <name type="scientific">Xylona heveae (strain CBS 132557 / TC161)</name>
    <dbReference type="NCBI Taxonomy" id="1328760"/>
    <lineage>
        <taxon>Eukaryota</taxon>
        <taxon>Fungi</taxon>
        <taxon>Dikarya</taxon>
        <taxon>Ascomycota</taxon>
        <taxon>Pezizomycotina</taxon>
        <taxon>Xylonomycetes</taxon>
        <taxon>Xylonales</taxon>
        <taxon>Xylonaceae</taxon>
        <taxon>Xylona</taxon>
    </lineage>
</organism>
<dbReference type="PROSITE" id="PS51299">
    <property type="entry name" value="HTH_APSES"/>
    <property type="match status" value="1"/>
</dbReference>
<protein>
    <recommendedName>
        <fullName evidence="2">HTH APSES-type domain-containing protein</fullName>
    </recommendedName>
</protein>
<evidence type="ECO:0000313" key="3">
    <source>
        <dbReference type="EMBL" id="KZF25189.1"/>
    </source>
</evidence>
<dbReference type="GO" id="GO:0033309">
    <property type="term" value="C:SBF transcription complex"/>
    <property type="evidence" value="ECO:0007669"/>
    <property type="project" value="TreeGrafter"/>
</dbReference>
<dbReference type="RefSeq" id="XP_018190744.1">
    <property type="nucleotide sequence ID" value="XM_018334743.1"/>
</dbReference>
<proteinExistence type="predicted"/>
<dbReference type="STRING" id="1328760.A0A165IPF4"/>
<dbReference type="PANTHER" id="PTHR43828:SF5">
    <property type="entry name" value="TRANSCRIPTIONAL REPRESSOR XBP1"/>
    <property type="match status" value="1"/>
</dbReference>
<dbReference type="SUPFAM" id="SSF54616">
    <property type="entry name" value="DNA-binding domain of Mlu1-box binding protein MBP1"/>
    <property type="match status" value="1"/>
</dbReference>
<dbReference type="GO" id="GO:0000981">
    <property type="term" value="F:DNA-binding transcription factor activity, RNA polymerase II-specific"/>
    <property type="evidence" value="ECO:0007669"/>
    <property type="project" value="UniProtKB-ARBA"/>
</dbReference>
<dbReference type="OrthoDB" id="5562739at2759"/>
<feature type="compositionally biased region" description="Low complexity" evidence="1">
    <location>
        <begin position="428"/>
        <end position="450"/>
    </location>
</feature>
<dbReference type="GeneID" id="28899880"/>
<keyword evidence="4" id="KW-1185">Reference proteome</keyword>
<dbReference type="GO" id="GO:0003677">
    <property type="term" value="F:DNA binding"/>
    <property type="evidence" value="ECO:0007669"/>
    <property type="project" value="InterPro"/>
</dbReference>
<dbReference type="InterPro" id="IPR003163">
    <property type="entry name" value="Tscrpt_reg_HTH_APSES-type"/>
</dbReference>